<dbReference type="EMBL" id="MFTP01000002">
    <property type="protein sequence ID" value="OGI66275.1"/>
    <property type="molecule type" value="Genomic_DNA"/>
</dbReference>
<dbReference type="GO" id="GO:0016787">
    <property type="term" value="F:hydrolase activity"/>
    <property type="evidence" value="ECO:0007669"/>
    <property type="project" value="UniProtKB-KW"/>
</dbReference>
<proteinExistence type="predicted"/>
<organism evidence="3 4">
    <name type="scientific">Candidatus Nomurabacteria bacterium RIFCSPHIGHO2_01_FULL_40_24b</name>
    <dbReference type="NCBI Taxonomy" id="1801739"/>
    <lineage>
        <taxon>Bacteria</taxon>
        <taxon>Candidatus Nomuraibacteriota</taxon>
    </lineage>
</organism>
<gene>
    <name evidence="3" type="ORF">A2647_00785</name>
</gene>
<keyword evidence="1" id="KW-0378">Hydrolase</keyword>
<dbReference type="SUPFAM" id="SSF55811">
    <property type="entry name" value="Nudix"/>
    <property type="match status" value="1"/>
</dbReference>
<dbReference type="Gene3D" id="3.90.79.10">
    <property type="entry name" value="Nucleoside Triphosphate Pyrophosphohydrolase"/>
    <property type="match status" value="1"/>
</dbReference>
<feature type="domain" description="Nudix hydrolase" evidence="2">
    <location>
        <begin position="30"/>
        <end position="161"/>
    </location>
</feature>
<dbReference type="Pfam" id="PF00293">
    <property type="entry name" value="NUDIX"/>
    <property type="match status" value="1"/>
</dbReference>
<evidence type="ECO:0000313" key="4">
    <source>
        <dbReference type="Proteomes" id="UP000177370"/>
    </source>
</evidence>
<evidence type="ECO:0000259" key="2">
    <source>
        <dbReference type="PROSITE" id="PS51462"/>
    </source>
</evidence>
<dbReference type="PROSITE" id="PS00893">
    <property type="entry name" value="NUDIX_BOX"/>
    <property type="match status" value="1"/>
</dbReference>
<evidence type="ECO:0000256" key="1">
    <source>
        <dbReference type="ARBA" id="ARBA00022801"/>
    </source>
</evidence>
<protein>
    <recommendedName>
        <fullName evidence="2">Nudix hydrolase domain-containing protein</fullName>
    </recommendedName>
</protein>
<dbReference type="Proteomes" id="UP000177370">
    <property type="component" value="Unassembled WGS sequence"/>
</dbReference>
<dbReference type="InterPro" id="IPR015797">
    <property type="entry name" value="NUDIX_hydrolase-like_dom_sf"/>
</dbReference>
<dbReference type="PROSITE" id="PS51462">
    <property type="entry name" value="NUDIX"/>
    <property type="match status" value="1"/>
</dbReference>
<accession>A0A1F6V9K9</accession>
<dbReference type="InterPro" id="IPR020084">
    <property type="entry name" value="NUDIX_hydrolase_CS"/>
</dbReference>
<dbReference type="AlphaFoldDB" id="A0A1F6V9K9"/>
<evidence type="ECO:0000313" key="3">
    <source>
        <dbReference type="EMBL" id="OGI66275.1"/>
    </source>
</evidence>
<name>A0A1F6V9K9_9BACT</name>
<reference evidence="3 4" key="1">
    <citation type="journal article" date="2016" name="Nat. Commun.">
        <title>Thousands of microbial genomes shed light on interconnected biogeochemical processes in an aquifer system.</title>
        <authorList>
            <person name="Anantharaman K."/>
            <person name="Brown C.T."/>
            <person name="Hug L.A."/>
            <person name="Sharon I."/>
            <person name="Castelle C.J."/>
            <person name="Probst A.J."/>
            <person name="Thomas B.C."/>
            <person name="Singh A."/>
            <person name="Wilkins M.J."/>
            <person name="Karaoz U."/>
            <person name="Brodie E.L."/>
            <person name="Williams K.H."/>
            <person name="Hubbard S.S."/>
            <person name="Banfield J.F."/>
        </authorList>
    </citation>
    <scope>NUCLEOTIDE SEQUENCE [LARGE SCALE GENOMIC DNA]</scope>
</reference>
<sequence length="171" mass="19948">MSQDELVDIVDENGNFIEIVSKKEAHEKGLLHKTVISQVIDSKERWLLLKPVRGRQDAGQHQSPIGGHVSAGEAEVDALRRETKEEVGFEDDYKFEFVGRKIFNRFIIGRQENHFFVMYKIFSDQEPVLSHEDESHKYFTEEELRNGLKETPELFGDAFRFCVKEFFPNLL</sequence>
<dbReference type="InterPro" id="IPR000086">
    <property type="entry name" value="NUDIX_hydrolase_dom"/>
</dbReference>
<comment type="caution">
    <text evidence="3">The sequence shown here is derived from an EMBL/GenBank/DDBJ whole genome shotgun (WGS) entry which is preliminary data.</text>
</comment>